<dbReference type="Pfam" id="PF13936">
    <property type="entry name" value="HTH_38"/>
    <property type="match status" value="1"/>
</dbReference>
<dbReference type="Gene3D" id="1.10.10.60">
    <property type="entry name" value="Homeodomain-like"/>
    <property type="match status" value="1"/>
</dbReference>
<protein>
    <submittedName>
        <fullName evidence="3">IS30 family transposase</fullName>
    </submittedName>
</protein>
<proteinExistence type="predicted"/>
<dbReference type="Gene3D" id="3.30.420.10">
    <property type="entry name" value="Ribonuclease H-like superfamily/Ribonuclease H"/>
    <property type="match status" value="1"/>
</dbReference>
<accession>A0ABT3ZTX6</accession>
<evidence type="ECO:0000256" key="1">
    <source>
        <dbReference type="ARBA" id="ARBA00023172"/>
    </source>
</evidence>
<dbReference type="PANTHER" id="PTHR10948">
    <property type="entry name" value="TRANSPOSASE"/>
    <property type="match status" value="1"/>
</dbReference>
<dbReference type="InterPro" id="IPR012337">
    <property type="entry name" value="RNaseH-like_sf"/>
</dbReference>
<keyword evidence="1" id="KW-0233">DNA recombination</keyword>
<dbReference type="NCBIfam" id="NF033563">
    <property type="entry name" value="transpos_IS30"/>
    <property type="match status" value="1"/>
</dbReference>
<evidence type="ECO:0000313" key="4">
    <source>
        <dbReference type="Proteomes" id="UP001082899"/>
    </source>
</evidence>
<dbReference type="PANTHER" id="PTHR10948:SF23">
    <property type="entry name" value="TRANSPOSASE INSI FOR INSERTION SEQUENCE ELEMENT IS30A-RELATED"/>
    <property type="match status" value="1"/>
</dbReference>
<evidence type="ECO:0000313" key="3">
    <source>
        <dbReference type="EMBL" id="MCY0389993.1"/>
    </source>
</evidence>
<dbReference type="InterPro" id="IPR001584">
    <property type="entry name" value="Integrase_cat-core"/>
</dbReference>
<reference evidence="3" key="1">
    <citation type="submission" date="2022-11" db="EMBL/GenBank/DDBJ databases">
        <title>Robbsia betulipollinis sp. nov., isolated from pollen of birch (Betula pendula).</title>
        <authorList>
            <person name="Shi H."/>
            <person name="Ambika Manirajan B."/>
            <person name="Ratering S."/>
            <person name="Geissler-Plaum R."/>
            <person name="Schnell S."/>
        </authorList>
    </citation>
    <scope>NUCLEOTIDE SEQUENCE</scope>
    <source>
        <strain evidence="3">Bb-Pol-6</strain>
    </source>
</reference>
<dbReference type="InterPro" id="IPR051917">
    <property type="entry name" value="Transposase-Integrase"/>
</dbReference>
<dbReference type="PROSITE" id="PS50994">
    <property type="entry name" value="INTEGRASE"/>
    <property type="match status" value="1"/>
</dbReference>
<dbReference type="SUPFAM" id="SSF53098">
    <property type="entry name" value="Ribonuclease H-like"/>
    <property type="match status" value="1"/>
</dbReference>
<dbReference type="EMBL" id="JAPMXC010000032">
    <property type="protein sequence ID" value="MCY0389993.1"/>
    <property type="molecule type" value="Genomic_DNA"/>
</dbReference>
<comment type="caution">
    <text evidence="3">The sequence shown here is derived from an EMBL/GenBank/DDBJ whole genome shotgun (WGS) entry which is preliminary data.</text>
</comment>
<dbReference type="InterPro" id="IPR036397">
    <property type="entry name" value="RNaseH_sf"/>
</dbReference>
<dbReference type="InterPro" id="IPR025246">
    <property type="entry name" value="IS30-like_HTH"/>
</dbReference>
<dbReference type="RefSeq" id="WP_267849956.1">
    <property type="nucleotide sequence ID" value="NZ_JAPMXC010000032.1"/>
</dbReference>
<evidence type="ECO:0000259" key="2">
    <source>
        <dbReference type="PROSITE" id="PS50994"/>
    </source>
</evidence>
<feature type="domain" description="Integrase catalytic" evidence="2">
    <location>
        <begin position="229"/>
        <end position="381"/>
    </location>
</feature>
<keyword evidence="4" id="KW-1185">Reference proteome</keyword>
<sequence length="385" mass="43713">MAQMGRPGLPIEGKAEVWRRWRAGESFLGIGRALGKPAGSIYGVIRLCGGYTPAARKRSSWALTLSEREEISRSVSAGLSIRAIARELNRAPSTISREIGRNGGTGHYRALEADDRALRVGLRPKHCLLEQNRRLRYAVERKLSREWSPEQVSGWLKLRYTDDESMRVSHETIYRSLFVQARGVLKKELQYHLRTQRKMRHSRFSSTKGTRSKIADAVSIHERPPEAAERAVPGHWEGDLVSGANNTHVATLVERRSRFTILVKVKGKDTVSVVAGLTREVKRLPQHLRKSLTWDRGMELANHKDFTIATDVRVYFCDPRSPWQRGTNENTNRLLRQYLLHGTQLDQYSQAALNKIAARLNERPRKTLGFMSPADKLREAVAATH</sequence>
<dbReference type="InterPro" id="IPR053392">
    <property type="entry name" value="Transposase_IS30-like"/>
</dbReference>
<name>A0ABT3ZTX6_9BURK</name>
<dbReference type="Proteomes" id="UP001082899">
    <property type="component" value="Unassembled WGS sequence"/>
</dbReference>
<organism evidence="3 4">
    <name type="scientific">Robbsia betulipollinis</name>
    <dbReference type="NCBI Taxonomy" id="2981849"/>
    <lineage>
        <taxon>Bacteria</taxon>
        <taxon>Pseudomonadati</taxon>
        <taxon>Pseudomonadota</taxon>
        <taxon>Betaproteobacteria</taxon>
        <taxon>Burkholderiales</taxon>
        <taxon>Burkholderiaceae</taxon>
        <taxon>Robbsia</taxon>
    </lineage>
</organism>
<dbReference type="Pfam" id="PF00665">
    <property type="entry name" value="rve"/>
    <property type="match status" value="1"/>
</dbReference>
<gene>
    <name evidence="3" type="ORF">OVY01_22925</name>
</gene>